<dbReference type="PANTHER" id="PTHR30098">
    <property type="entry name" value="LEUCYL/PHENYLALANYL-TRNA--PROTEIN TRANSFERASE"/>
    <property type="match status" value="1"/>
</dbReference>
<dbReference type="InterPro" id="IPR004616">
    <property type="entry name" value="Leu/Phe-tRNA_Trfase"/>
</dbReference>
<evidence type="ECO:0000256" key="1">
    <source>
        <dbReference type="ARBA" id="ARBA00022490"/>
    </source>
</evidence>
<dbReference type="Gene3D" id="3.30.70.3550">
    <property type="entry name" value="Leucyl/phenylalanyl-tRNA-protein transferase, N-terminal domain"/>
    <property type="match status" value="1"/>
</dbReference>
<organism evidence="5 6">
    <name type="scientific">Caldimonas aquatica</name>
    <dbReference type="NCBI Taxonomy" id="376175"/>
    <lineage>
        <taxon>Bacteria</taxon>
        <taxon>Pseudomonadati</taxon>
        <taxon>Pseudomonadota</taxon>
        <taxon>Betaproteobacteria</taxon>
        <taxon>Burkholderiales</taxon>
        <taxon>Sphaerotilaceae</taxon>
        <taxon>Caldimonas</taxon>
    </lineage>
</organism>
<comment type="catalytic activity">
    <reaction evidence="4">
        <text>N-terminal L-arginyl-[protein] + L-leucyl-tRNA(Leu) = N-terminal L-leucyl-L-arginyl-[protein] + tRNA(Leu) + H(+)</text>
        <dbReference type="Rhea" id="RHEA:50416"/>
        <dbReference type="Rhea" id="RHEA-COMP:9613"/>
        <dbReference type="Rhea" id="RHEA-COMP:9622"/>
        <dbReference type="Rhea" id="RHEA-COMP:12672"/>
        <dbReference type="Rhea" id="RHEA-COMP:12673"/>
        <dbReference type="ChEBI" id="CHEBI:15378"/>
        <dbReference type="ChEBI" id="CHEBI:64719"/>
        <dbReference type="ChEBI" id="CHEBI:78442"/>
        <dbReference type="ChEBI" id="CHEBI:78494"/>
        <dbReference type="ChEBI" id="CHEBI:133044"/>
        <dbReference type="EC" id="2.3.2.6"/>
    </reaction>
</comment>
<comment type="catalytic activity">
    <reaction evidence="4">
        <text>L-phenylalanyl-tRNA(Phe) + an N-terminal L-alpha-aminoacyl-[protein] = an N-terminal L-phenylalanyl-L-alpha-aminoacyl-[protein] + tRNA(Phe)</text>
        <dbReference type="Rhea" id="RHEA:43632"/>
        <dbReference type="Rhea" id="RHEA-COMP:9668"/>
        <dbReference type="Rhea" id="RHEA-COMP:9699"/>
        <dbReference type="Rhea" id="RHEA-COMP:10636"/>
        <dbReference type="Rhea" id="RHEA-COMP:10637"/>
        <dbReference type="ChEBI" id="CHEBI:78442"/>
        <dbReference type="ChEBI" id="CHEBI:78531"/>
        <dbReference type="ChEBI" id="CHEBI:78597"/>
        <dbReference type="ChEBI" id="CHEBI:83561"/>
        <dbReference type="EC" id="2.3.2.6"/>
    </reaction>
</comment>
<evidence type="ECO:0000313" key="5">
    <source>
        <dbReference type="EMBL" id="UZD53941.1"/>
    </source>
</evidence>
<evidence type="ECO:0000313" key="6">
    <source>
        <dbReference type="Proteomes" id="UP001163266"/>
    </source>
</evidence>
<protein>
    <recommendedName>
        <fullName evidence="4">Leucyl/phenylalanyl-tRNA--protein transferase</fullName>
        <ecNumber evidence="4">2.3.2.6</ecNumber>
    </recommendedName>
    <alternativeName>
        <fullName evidence="4">L/F-transferase</fullName>
    </alternativeName>
    <alternativeName>
        <fullName evidence="4">Leucyltransferase</fullName>
    </alternativeName>
    <alternativeName>
        <fullName evidence="4">Phenyalanyltransferase</fullName>
    </alternativeName>
</protein>
<dbReference type="EC" id="2.3.2.6" evidence="4"/>
<sequence length="253" mass="28270">MSILPIAWLDENDGFPPPEAALREDSDAPGLLAAGADLSVPRLRHAYSNGIFPWYSTGQPVLWWSPDPRMVLHVGEFRVRRSFRKVLHRFLRDPRCEVRIDSAFGDVIRACARTPRAGQDGTWIVPEMIAAYEAWHACGDVHSFETWMDGRLVGGLYGVSLGRMFFGESMFSWETDASKIALAALVAFCRVQGIGLIDCQQRTSHLASLGAREIPRAQFLAHVRRAVRQPPVGTWHYDRSMWDALGLNLAAPA</sequence>
<dbReference type="InterPro" id="IPR016181">
    <property type="entry name" value="Acyl_CoA_acyltransferase"/>
</dbReference>
<proteinExistence type="inferred from homology"/>
<keyword evidence="1 4" id="KW-0963">Cytoplasm</keyword>
<dbReference type="Pfam" id="PF03588">
    <property type="entry name" value="Leu_Phe_trans"/>
    <property type="match status" value="1"/>
</dbReference>
<name>A0ABY6MN57_9BURK</name>
<dbReference type="Gene3D" id="3.40.630.70">
    <property type="entry name" value="Leucyl/phenylalanyl-tRNA-protein transferase, C-terminal domain"/>
    <property type="match status" value="1"/>
</dbReference>
<reference evidence="5" key="1">
    <citation type="submission" date="2022-10" db="EMBL/GenBank/DDBJ databases">
        <title>Complete genome sequence of Schlegelella aquatica LMG 23380.</title>
        <authorList>
            <person name="Musilova J."/>
            <person name="Kourilova X."/>
            <person name="Bezdicek M."/>
            <person name="Hermankova K."/>
            <person name="Obruca S."/>
            <person name="Sedlar K."/>
        </authorList>
    </citation>
    <scope>NUCLEOTIDE SEQUENCE</scope>
    <source>
        <strain evidence="5">LMG 23380</strain>
    </source>
</reference>
<accession>A0ABY6MN57</accession>
<comment type="similarity">
    <text evidence="4">Belongs to the L/F-transferase family.</text>
</comment>
<gene>
    <name evidence="4 5" type="primary">aat</name>
    <name evidence="5" type="ORF">OMP39_09630</name>
</gene>
<dbReference type="SUPFAM" id="SSF55729">
    <property type="entry name" value="Acyl-CoA N-acyltransferases (Nat)"/>
    <property type="match status" value="1"/>
</dbReference>
<dbReference type="PANTHER" id="PTHR30098:SF2">
    <property type="entry name" value="LEUCYL_PHENYLALANYL-TRNA--PROTEIN TRANSFERASE"/>
    <property type="match status" value="1"/>
</dbReference>
<comment type="function">
    <text evidence="4">Functions in the N-end rule pathway of protein degradation where it conjugates Leu, Phe and, less efficiently, Met from aminoacyl-tRNAs to the N-termini of proteins containing an N-terminal arginine or lysine.</text>
</comment>
<comment type="subcellular location">
    <subcellularLocation>
        <location evidence="4">Cytoplasm</location>
    </subcellularLocation>
</comment>
<dbReference type="HAMAP" id="MF_00688">
    <property type="entry name" value="Leu_Phe_trans"/>
    <property type="match status" value="1"/>
</dbReference>
<keyword evidence="3 4" id="KW-0012">Acyltransferase</keyword>
<keyword evidence="2 4" id="KW-0808">Transferase</keyword>
<dbReference type="InterPro" id="IPR042221">
    <property type="entry name" value="Leu/Phe-tRNA_Trfase_N"/>
</dbReference>
<dbReference type="EMBL" id="CP110257">
    <property type="protein sequence ID" value="UZD53941.1"/>
    <property type="molecule type" value="Genomic_DNA"/>
</dbReference>
<dbReference type="InterPro" id="IPR042203">
    <property type="entry name" value="Leu/Phe-tRNA_Trfase_C"/>
</dbReference>
<keyword evidence="6" id="KW-1185">Reference proteome</keyword>
<dbReference type="Proteomes" id="UP001163266">
    <property type="component" value="Chromosome"/>
</dbReference>
<evidence type="ECO:0000256" key="4">
    <source>
        <dbReference type="HAMAP-Rule" id="MF_00688"/>
    </source>
</evidence>
<comment type="catalytic activity">
    <reaction evidence="4">
        <text>N-terminal L-lysyl-[protein] + L-leucyl-tRNA(Leu) = N-terminal L-leucyl-L-lysyl-[protein] + tRNA(Leu) + H(+)</text>
        <dbReference type="Rhea" id="RHEA:12340"/>
        <dbReference type="Rhea" id="RHEA-COMP:9613"/>
        <dbReference type="Rhea" id="RHEA-COMP:9622"/>
        <dbReference type="Rhea" id="RHEA-COMP:12670"/>
        <dbReference type="Rhea" id="RHEA-COMP:12671"/>
        <dbReference type="ChEBI" id="CHEBI:15378"/>
        <dbReference type="ChEBI" id="CHEBI:65249"/>
        <dbReference type="ChEBI" id="CHEBI:78442"/>
        <dbReference type="ChEBI" id="CHEBI:78494"/>
        <dbReference type="ChEBI" id="CHEBI:133043"/>
        <dbReference type="EC" id="2.3.2.6"/>
    </reaction>
</comment>
<evidence type="ECO:0000256" key="2">
    <source>
        <dbReference type="ARBA" id="ARBA00022679"/>
    </source>
</evidence>
<dbReference type="NCBIfam" id="TIGR00667">
    <property type="entry name" value="aat"/>
    <property type="match status" value="1"/>
</dbReference>
<evidence type="ECO:0000256" key="3">
    <source>
        <dbReference type="ARBA" id="ARBA00023315"/>
    </source>
</evidence>
<dbReference type="GO" id="GO:0008914">
    <property type="term" value="F:leucyl-tRNA--protein transferase activity"/>
    <property type="evidence" value="ECO:0007669"/>
    <property type="project" value="UniProtKB-EC"/>
</dbReference>
<dbReference type="RefSeq" id="WP_264891510.1">
    <property type="nucleotide sequence ID" value="NZ_CP110257.1"/>
</dbReference>